<dbReference type="AlphaFoldDB" id="A0AA36CF12"/>
<evidence type="ECO:0000256" key="3">
    <source>
        <dbReference type="SAM" id="Phobius"/>
    </source>
</evidence>
<dbReference type="SUPFAM" id="SSF90112">
    <property type="entry name" value="Neurotransmitter-gated ion-channel transmembrane pore"/>
    <property type="match status" value="1"/>
</dbReference>
<evidence type="ECO:0000256" key="1">
    <source>
        <dbReference type="ARBA" id="ARBA00004141"/>
    </source>
</evidence>
<dbReference type="Gene3D" id="1.20.58.390">
    <property type="entry name" value="Neurotransmitter-gated ion-channel transmembrane domain"/>
    <property type="match status" value="1"/>
</dbReference>
<dbReference type="InterPro" id="IPR006202">
    <property type="entry name" value="Neur_chan_lig-bd"/>
</dbReference>
<evidence type="ECO:0000256" key="2">
    <source>
        <dbReference type="ARBA" id="ARBA00023136"/>
    </source>
</evidence>
<name>A0AA36CF12_9BILA</name>
<evidence type="ECO:0000259" key="4">
    <source>
        <dbReference type="Pfam" id="PF02931"/>
    </source>
</evidence>
<proteinExistence type="predicted"/>
<keyword evidence="3" id="KW-1133">Transmembrane helix</keyword>
<feature type="domain" description="Neurotransmitter-gated ion-channel ligand-binding" evidence="4">
    <location>
        <begin position="18"/>
        <end position="45"/>
    </location>
</feature>
<dbReference type="SUPFAM" id="SSF63712">
    <property type="entry name" value="Nicotinic receptor ligand binding domain-like"/>
    <property type="match status" value="1"/>
</dbReference>
<evidence type="ECO:0000313" key="5">
    <source>
        <dbReference type="EMBL" id="CAJ0566930.1"/>
    </source>
</evidence>
<dbReference type="GO" id="GO:0005230">
    <property type="term" value="F:extracellular ligand-gated monoatomic ion channel activity"/>
    <property type="evidence" value="ECO:0007669"/>
    <property type="project" value="InterPro"/>
</dbReference>
<dbReference type="Gene3D" id="2.70.170.10">
    <property type="entry name" value="Neurotransmitter-gated ion-channel ligand-binding domain"/>
    <property type="match status" value="1"/>
</dbReference>
<dbReference type="Proteomes" id="UP001177023">
    <property type="component" value="Unassembled WGS sequence"/>
</dbReference>
<organism evidence="5 6">
    <name type="scientific">Mesorhabditis spiculigera</name>
    <dbReference type="NCBI Taxonomy" id="96644"/>
    <lineage>
        <taxon>Eukaryota</taxon>
        <taxon>Metazoa</taxon>
        <taxon>Ecdysozoa</taxon>
        <taxon>Nematoda</taxon>
        <taxon>Chromadorea</taxon>
        <taxon>Rhabditida</taxon>
        <taxon>Rhabditina</taxon>
        <taxon>Rhabditomorpha</taxon>
        <taxon>Rhabditoidea</taxon>
        <taxon>Rhabditidae</taxon>
        <taxon>Mesorhabditinae</taxon>
        <taxon>Mesorhabditis</taxon>
    </lineage>
</organism>
<keyword evidence="3" id="KW-0812">Transmembrane</keyword>
<dbReference type="InterPro" id="IPR036734">
    <property type="entry name" value="Neur_chan_lig-bd_sf"/>
</dbReference>
<comment type="subcellular location">
    <subcellularLocation>
        <location evidence="1">Membrane</location>
        <topology evidence="1">Multi-pass membrane protein</topology>
    </subcellularLocation>
</comment>
<dbReference type="Pfam" id="PF02931">
    <property type="entry name" value="Neur_chan_LBD"/>
    <property type="match status" value="1"/>
</dbReference>
<keyword evidence="6" id="KW-1185">Reference proteome</keyword>
<comment type="caution">
    <text evidence="5">The sequence shown here is derived from an EMBL/GenBank/DDBJ whole genome shotgun (WGS) entry which is preliminary data.</text>
</comment>
<dbReference type="InterPro" id="IPR038050">
    <property type="entry name" value="Neuro_actylchol_rec"/>
</dbReference>
<accession>A0AA36CF12</accession>
<gene>
    <name evidence="5" type="ORF">MSPICULIGERA_LOCUS5508</name>
</gene>
<dbReference type="InterPro" id="IPR018000">
    <property type="entry name" value="Neurotransmitter_ion_chnl_CS"/>
</dbReference>
<reference evidence="5" key="1">
    <citation type="submission" date="2023-06" db="EMBL/GenBank/DDBJ databases">
        <authorList>
            <person name="Delattre M."/>
        </authorList>
    </citation>
    <scope>NUCLEOTIDE SEQUENCE</scope>
    <source>
        <strain evidence="5">AF72</strain>
    </source>
</reference>
<dbReference type="GO" id="GO:0016020">
    <property type="term" value="C:membrane"/>
    <property type="evidence" value="ECO:0007669"/>
    <property type="project" value="UniProtKB-SubCell"/>
</dbReference>
<dbReference type="PROSITE" id="PS00236">
    <property type="entry name" value="NEUROTR_ION_CHANNEL"/>
    <property type="match status" value="1"/>
</dbReference>
<dbReference type="EMBL" id="CATQJA010001357">
    <property type="protein sequence ID" value="CAJ0566930.1"/>
    <property type="molecule type" value="Genomic_DNA"/>
</dbReference>
<dbReference type="InterPro" id="IPR036719">
    <property type="entry name" value="Neuro-gated_channel_TM_sf"/>
</dbReference>
<feature type="non-terminal residue" evidence="5">
    <location>
        <position position="277"/>
    </location>
</feature>
<feature type="transmembrane region" description="Helical" evidence="3">
    <location>
        <begin position="122"/>
        <end position="145"/>
    </location>
</feature>
<sequence>MYWTDDRLAWDPEEYGETTCTIKIATFPFDNQVCEMSFMTWVYELLALSIIHPEGIRTVCVKSSGHVTWPAQYYAENNCRVKVGTFPFDTQLGIGLTSLVSMTVLLDMLSDAIPKTVDFPILGIYVVLCVGVTSFACVIVVVFPLDNFHRKTNLEIKKSVEADKKLGLCYYEQLHLSGFVSMKLVHVLFLSSMVLGAVSYTTLDPFNSTGSGPPAFPKPVPPTTSEEPKIEAITTVATTTALHPLRPPPWPPYLALHPQLRPLPPLHQLFPRAMLRL</sequence>
<protein>
    <recommendedName>
        <fullName evidence="4">Neurotransmitter-gated ion-channel ligand-binding domain-containing protein</fullName>
    </recommendedName>
</protein>
<keyword evidence="2 3" id="KW-0472">Membrane</keyword>
<evidence type="ECO:0000313" key="6">
    <source>
        <dbReference type="Proteomes" id="UP001177023"/>
    </source>
</evidence>
<feature type="transmembrane region" description="Helical" evidence="3">
    <location>
        <begin position="92"/>
        <end position="110"/>
    </location>
</feature>